<comment type="catalytic activity">
    <reaction evidence="1">
        <text>ATP + protein L-histidine = ADP + protein N-phospho-L-histidine.</text>
        <dbReference type="EC" id="2.7.13.3"/>
    </reaction>
</comment>
<dbReference type="Proteomes" id="UP000272888">
    <property type="component" value="Unassembled WGS sequence"/>
</dbReference>
<evidence type="ECO:0000313" key="6">
    <source>
        <dbReference type="Proteomes" id="UP000272888"/>
    </source>
</evidence>
<reference evidence="6" key="1">
    <citation type="submission" date="2018-09" db="EMBL/GenBank/DDBJ databases">
        <authorList>
            <person name="Livingstone P.G."/>
            <person name="Whitworth D.E."/>
        </authorList>
    </citation>
    <scope>NUCLEOTIDE SEQUENCE [LARGE SCALE GENOMIC DNA]</scope>
    <source>
        <strain evidence="6">CA051B</strain>
    </source>
</reference>
<dbReference type="EMBL" id="RAWB01000439">
    <property type="protein sequence ID" value="RKH50002.1"/>
    <property type="molecule type" value="Genomic_DNA"/>
</dbReference>
<dbReference type="InterPro" id="IPR036890">
    <property type="entry name" value="HATPase_C_sf"/>
</dbReference>
<dbReference type="InterPro" id="IPR029016">
    <property type="entry name" value="GAF-like_dom_sf"/>
</dbReference>
<sequence>LILGACRDHDRAPSDPLAVTLEQLKKGQTRVTELTLLPLSREDCARLIGDTLGADPRTLAPLAALVCEKTHGNPFFTVQLLFALHRAGLITFDRGRNTWRWSAYRIRALELTEDVIGLMLDKLRRLPAVTQEALRLAACLGATVEFEPLIVTSGFSEEALRTALDLAVREGLLLSLDGTYRFSHDRVQQAAYALLEPEVRAATHLRIGRRLLAQTSPQLLPERVFTLVSQLNQGIPLLEALDERIAIARLDLLAARRAKAASAYGAAIRYLQAGQALLAPDPWTADHELAQSLHLEEAESELCAGKLDTAERILALVLAHARTPAERAGAYRAQIDLHTTRGALSPAIDSASACLRQYGIELSSQPTLEQLEEADRTVEQLLGEHAIEALLSLAPMRDQDMEAAMSVLASFLPTAYFCNPQLHHLVACQMVILTLRHGLTSASTVGLTAYGFELVITHQQYARAASFARVALALVERHGFLADEAKVCLVVGVALLPWVEPARSLYTYLERVLRAGRRAGDVFFVCLGLTHRCMLALAAGERLEEVERAAQAAADFTRGVGNAPLLLCVEIVQRLTQALRGRPPALSLERLDEAAFAERVGLHPPFASFWYRLRRLELHLFLGNRAAALAEARKLSGLIVSQRGQYGEAHAVFMVALALAAHGEEAPAEEQAEWRVEFEGHHAFLRNLAAFCPANFLAFEALVTAEVARLHGRAEEAGAHYERALQAARESGFLQYAALAGELAARFYRSRGLRTVADAYLEEAWRAYQEWGAEAKLRQLEQLYPRLKERLSRVLPHHLYAEPAQLDARAMVHASQVLSQEIVLSRLLEKLLRSALEQAGAERGYLMTLEGGRPLVRVAAQLTESGIQVSVFGEPAVPGAELPASLLTHVQRMRQPVLLDDASQPNPFSSDPYFASLRVHSVLCIPLVRQADLAGMLYLENNQLAGAFTSERILTLEVLAAQAAISLENARLYQAAQEAVRVRDDFLAIASHELKTPITAMKLQVQSIRRVMGTRAPEAHTDGRLVTLLGTFERQVSRLAYLADEMLEVSRLKAGALALALEEFDLSSLVREQVDPLADRLRAASCRAELELEETVVGRWDRIRLGRLVTSLLLNAVKFGAGHPITVRTRVTGDLARLEVQDRGGGVDRADQARIFERFEQAAPAYHYGGLGLGLYLARETVRAHGGTITVESALGAGATFVVDLPLSPPGPTGRGPAA</sequence>
<dbReference type="PRINTS" id="PR00344">
    <property type="entry name" value="BCTRLSENSOR"/>
</dbReference>
<dbReference type="PANTHER" id="PTHR43642">
    <property type="entry name" value="HYBRID SIGNAL TRANSDUCTION HISTIDINE KINASE G"/>
    <property type="match status" value="1"/>
</dbReference>
<evidence type="ECO:0000256" key="3">
    <source>
        <dbReference type="ARBA" id="ARBA00022553"/>
    </source>
</evidence>
<comment type="caution">
    <text evidence="5">The sequence shown here is derived from an EMBL/GenBank/DDBJ whole genome shotgun (WGS) entry which is preliminary data.</text>
</comment>
<dbReference type="PROSITE" id="PS50109">
    <property type="entry name" value="HIS_KIN"/>
    <property type="match status" value="1"/>
</dbReference>
<feature type="non-terminal residue" evidence="5">
    <location>
        <position position="1"/>
    </location>
</feature>
<accession>A0A3A8PC05</accession>
<proteinExistence type="predicted"/>
<organism evidence="5 6">
    <name type="scientific">Corallococcus llansteffanensis</name>
    <dbReference type="NCBI Taxonomy" id="2316731"/>
    <lineage>
        <taxon>Bacteria</taxon>
        <taxon>Pseudomonadati</taxon>
        <taxon>Myxococcota</taxon>
        <taxon>Myxococcia</taxon>
        <taxon>Myxococcales</taxon>
        <taxon>Cystobacterineae</taxon>
        <taxon>Myxococcaceae</taxon>
        <taxon>Corallococcus</taxon>
    </lineage>
</organism>
<evidence type="ECO:0000256" key="1">
    <source>
        <dbReference type="ARBA" id="ARBA00000085"/>
    </source>
</evidence>
<dbReference type="SUPFAM" id="SSF55874">
    <property type="entry name" value="ATPase domain of HSP90 chaperone/DNA topoisomerase II/histidine kinase"/>
    <property type="match status" value="1"/>
</dbReference>
<dbReference type="InterPro" id="IPR003661">
    <property type="entry name" value="HisK_dim/P_dom"/>
</dbReference>
<gene>
    <name evidence="5" type="ORF">D7V93_31120</name>
</gene>
<dbReference type="Gene3D" id="3.30.565.10">
    <property type="entry name" value="Histidine kinase-like ATPase, C-terminal domain"/>
    <property type="match status" value="1"/>
</dbReference>
<dbReference type="InterPro" id="IPR003594">
    <property type="entry name" value="HATPase_dom"/>
</dbReference>
<dbReference type="GO" id="GO:0000155">
    <property type="term" value="F:phosphorelay sensor kinase activity"/>
    <property type="evidence" value="ECO:0007669"/>
    <property type="project" value="InterPro"/>
</dbReference>
<dbReference type="Pfam" id="PF01590">
    <property type="entry name" value="GAF"/>
    <property type="match status" value="1"/>
</dbReference>
<dbReference type="Pfam" id="PF00512">
    <property type="entry name" value="HisKA"/>
    <property type="match status" value="1"/>
</dbReference>
<dbReference type="Gene3D" id="1.10.287.130">
    <property type="match status" value="1"/>
</dbReference>
<keyword evidence="6" id="KW-1185">Reference proteome</keyword>
<dbReference type="SMART" id="SM00065">
    <property type="entry name" value="GAF"/>
    <property type="match status" value="1"/>
</dbReference>
<dbReference type="SMART" id="SM00387">
    <property type="entry name" value="HATPase_c"/>
    <property type="match status" value="1"/>
</dbReference>
<dbReference type="CDD" id="cd00075">
    <property type="entry name" value="HATPase"/>
    <property type="match status" value="1"/>
</dbReference>
<dbReference type="Pfam" id="PF02518">
    <property type="entry name" value="HATPase_c"/>
    <property type="match status" value="1"/>
</dbReference>
<dbReference type="InterPro" id="IPR005467">
    <property type="entry name" value="His_kinase_dom"/>
</dbReference>
<name>A0A3A8PC05_9BACT</name>
<dbReference type="RefSeq" id="WP_120646839.1">
    <property type="nucleotide sequence ID" value="NZ_RAWB01000439.1"/>
</dbReference>
<keyword evidence="3" id="KW-0597">Phosphoprotein</keyword>
<evidence type="ECO:0000313" key="5">
    <source>
        <dbReference type="EMBL" id="RKH50002.1"/>
    </source>
</evidence>
<dbReference type="SUPFAM" id="SSF55781">
    <property type="entry name" value="GAF domain-like"/>
    <property type="match status" value="1"/>
</dbReference>
<dbReference type="PANTHER" id="PTHR43642:SF1">
    <property type="entry name" value="HYBRID SIGNAL TRANSDUCTION HISTIDINE KINASE G"/>
    <property type="match status" value="1"/>
</dbReference>
<dbReference type="SMART" id="SM00388">
    <property type="entry name" value="HisKA"/>
    <property type="match status" value="1"/>
</dbReference>
<dbReference type="CDD" id="cd00082">
    <property type="entry name" value="HisKA"/>
    <property type="match status" value="1"/>
</dbReference>
<feature type="domain" description="Histidine kinase" evidence="4">
    <location>
        <begin position="989"/>
        <end position="1209"/>
    </location>
</feature>
<dbReference type="AlphaFoldDB" id="A0A3A8PC05"/>
<dbReference type="EC" id="2.7.13.3" evidence="2"/>
<protein>
    <recommendedName>
        <fullName evidence="2">histidine kinase</fullName>
        <ecNumber evidence="2">2.7.13.3</ecNumber>
    </recommendedName>
</protein>
<dbReference type="InterPro" id="IPR004358">
    <property type="entry name" value="Sig_transdc_His_kin-like_C"/>
</dbReference>
<evidence type="ECO:0000259" key="4">
    <source>
        <dbReference type="PROSITE" id="PS50109"/>
    </source>
</evidence>
<dbReference type="Gene3D" id="3.30.450.40">
    <property type="match status" value="1"/>
</dbReference>
<evidence type="ECO:0000256" key="2">
    <source>
        <dbReference type="ARBA" id="ARBA00012438"/>
    </source>
</evidence>
<dbReference type="InterPro" id="IPR053159">
    <property type="entry name" value="Hybrid_Histidine_Kinase"/>
</dbReference>
<dbReference type="InterPro" id="IPR003018">
    <property type="entry name" value="GAF"/>
</dbReference>